<dbReference type="AlphaFoldDB" id="A0A3N4ITV2"/>
<evidence type="ECO:0000313" key="3">
    <source>
        <dbReference type="Proteomes" id="UP000276215"/>
    </source>
</evidence>
<gene>
    <name evidence="2" type="ORF">L873DRAFT_1796150</name>
</gene>
<feature type="region of interest" description="Disordered" evidence="1">
    <location>
        <begin position="1"/>
        <end position="37"/>
    </location>
</feature>
<reference evidence="2 3" key="1">
    <citation type="journal article" date="2018" name="Nat. Ecol. Evol.">
        <title>Pezizomycetes genomes reveal the molecular basis of ectomycorrhizal truffle lifestyle.</title>
        <authorList>
            <person name="Murat C."/>
            <person name="Payen T."/>
            <person name="Noel B."/>
            <person name="Kuo A."/>
            <person name="Morin E."/>
            <person name="Chen J."/>
            <person name="Kohler A."/>
            <person name="Krizsan K."/>
            <person name="Balestrini R."/>
            <person name="Da Silva C."/>
            <person name="Montanini B."/>
            <person name="Hainaut M."/>
            <person name="Levati E."/>
            <person name="Barry K.W."/>
            <person name="Belfiori B."/>
            <person name="Cichocki N."/>
            <person name="Clum A."/>
            <person name="Dockter R.B."/>
            <person name="Fauchery L."/>
            <person name="Guy J."/>
            <person name="Iotti M."/>
            <person name="Le Tacon F."/>
            <person name="Lindquist E.A."/>
            <person name="Lipzen A."/>
            <person name="Malagnac F."/>
            <person name="Mello A."/>
            <person name="Molinier V."/>
            <person name="Miyauchi S."/>
            <person name="Poulain J."/>
            <person name="Riccioni C."/>
            <person name="Rubini A."/>
            <person name="Sitrit Y."/>
            <person name="Splivallo R."/>
            <person name="Traeger S."/>
            <person name="Wang M."/>
            <person name="Zifcakova L."/>
            <person name="Wipf D."/>
            <person name="Zambonelli A."/>
            <person name="Paolocci F."/>
            <person name="Nowrousian M."/>
            <person name="Ottonello S."/>
            <person name="Baldrian P."/>
            <person name="Spatafora J.W."/>
            <person name="Henrissat B."/>
            <person name="Nagy L.G."/>
            <person name="Aury J.M."/>
            <person name="Wincker P."/>
            <person name="Grigoriev I.V."/>
            <person name="Bonfante P."/>
            <person name="Martin F.M."/>
        </authorList>
    </citation>
    <scope>NUCLEOTIDE SEQUENCE [LARGE SCALE GENOMIC DNA]</scope>
    <source>
        <strain evidence="2 3">120613-1</strain>
    </source>
</reference>
<feature type="compositionally biased region" description="Basic and acidic residues" evidence="1">
    <location>
        <begin position="8"/>
        <end position="24"/>
    </location>
</feature>
<dbReference type="OrthoDB" id="5425672at2759"/>
<proteinExistence type="predicted"/>
<feature type="region of interest" description="Disordered" evidence="1">
    <location>
        <begin position="163"/>
        <end position="185"/>
    </location>
</feature>
<name>A0A3N4ITV2_9PEZI</name>
<evidence type="ECO:0000256" key="1">
    <source>
        <dbReference type="SAM" id="MobiDB-lite"/>
    </source>
</evidence>
<sequence length="311" mass="34094">MTSVTKSTAEHEEWLKNNNDDGKLSRNATPGFFSIGRPTSSYFTPKLAPEDHSTEPDLSGALRVDVGPHNHKSAGVPIGFPPAYPVHSPILRPACCPHNHHPVTKANDAIGNHQELATSLPPISLPPTLNPQERLSASVAKASVPPTDNAKGKEVQAIVSPTPTSVSETPIMASAPERPPKRKKYTSPLFNVRKKSTLSGLRIQLHFFNKILDAIEKNIDKVIIYQPTPTLLERLKQLKHIHHGIILSLGTAAILEDTEAMGYEGKLASDLKTFQDKLALYNSEHDTDDPMANLFSLPEEPAWRGLQFIDD</sequence>
<protein>
    <submittedName>
        <fullName evidence="2">Uncharacterized protein</fullName>
    </submittedName>
</protein>
<keyword evidence="3" id="KW-1185">Reference proteome</keyword>
<organism evidence="2 3">
    <name type="scientific">Choiromyces venosus 120613-1</name>
    <dbReference type="NCBI Taxonomy" id="1336337"/>
    <lineage>
        <taxon>Eukaryota</taxon>
        <taxon>Fungi</taxon>
        <taxon>Dikarya</taxon>
        <taxon>Ascomycota</taxon>
        <taxon>Pezizomycotina</taxon>
        <taxon>Pezizomycetes</taxon>
        <taxon>Pezizales</taxon>
        <taxon>Tuberaceae</taxon>
        <taxon>Choiromyces</taxon>
    </lineage>
</organism>
<evidence type="ECO:0000313" key="2">
    <source>
        <dbReference type="EMBL" id="RPA89369.1"/>
    </source>
</evidence>
<dbReference type="EMBL" id="ML120586">
    <property type="protein sequence ID" value="RPA89369.1"/>
    <property type="molecule type" value="Genomic_DNA"/>
</dbReference>
<accession>A0A3N4ITV2</accession>
<dbReference type="Proteomes" id="UP000276215">
    <property type="component" value="Unassembled WGS sequence"/>
</dbReference>